<proteinExistence type="predicted"/>
<feature type="domain" description="Reelin" evidence="3">
    <location>
        <begin position="35"/>
        <end position="157"/>
    </location>
</feature>
<dbReference type="InterPro" id="IPR042307">
    <property type="entry name" value="Reeler_sf"/>
</dbReference>
<feature type="compositionally biased region" description="Polar residues" evidence="1">
    <location>
        <begin position="191"/>
        <end position="209"/>
    </location>
</feature>
<evidence type="ECO:0000259" key="3">
    <source>
        <dbReference type="Pfam" id="PF02014"/>
    </source>
</evidence>
<evidence type="ECO:0000313" key="5">
    <source>
        <dbReference type="Proteomes" id="UP001211065"/>
    </source>
</evidence>
<accession>A0AAD5XVG9</accession>
<evidence type="ECO:0000256" key="2">
    <source>
        <dbReference type="SAM" id="SignalP"/>
    </source>
</evidence>
<keyword evidence="2" id="KW-0732">Signal</keyword>
<dbReference type="Gene3D" id="2.60.40.4060">
    <property type="entry name" value="Reeler domain"/>
    <property type="match status" value="1"/>
</dbReference>
<feature type="non-terminal residue" evidence="4">
    <location>
        <position position="1"/>
    </location>
</feature>
<dbReference type="Proteomes" id="UP001211065">
    <property type="component" value="Unassembled WGS sequence"/>
</dbReference>
<dbReference type="Pfam" id="PF02014">
    <property type="entry name" value="Reeler"/>
    <property type="match status" value="1"/>
</dbReference>
<evidence type="ECO:0000256" key="1">
    <source>
        <dbReference type="SAM" id="MobiDB-lite"/>
    </source>
</evidence>
<organism evidence="4 5">
    <name type="scientific">Clydaea vesicula</name>
    <dbReference type="NCBI Taxonomy" id="447962"/>
    <lineage>
        <taxon>Eukaryota</taxon>
        <taxon>Fungi</taxon>
        <taxon>Fungi incertae sedis</taxon>
        <taxon>Chytridiomycota</taxon>
        <taxon>Chytridiomycota incertae sedis</taxon>
        <taxon>Chytridiomycetes</taxon>
        <taxon>Lobulomycetales</taxon>
        <taxon>Lobulomycetaceae</taxon>
        <taxon>Clydaea</taxon>
    </lineage>
</organism>
<feature type="chain" id="PRO_5042209209" description="Reelin domain-containing protein" evidence="2">
    <location>
        <begin position="17"/>
        <end position="209"/>
    </location>
</feature>
<feature type="signal peptide" evidence="2">
    <location>
        <begin position="1"/>
        <end position="16"/>
    </location>
</feature>
<name>A0AAD5XVG9_9FUNG</name>
<dbReference type="EMBL" id="JADGJW010001118">
    <property type="protein sequence ID" value="KAJ3206514.1"/>
    <property type="molecule type" value="Genomic_DNA"/>
</dbReference>
<reference evidence="4" key="1">
    <citation type="submission" date="2020-05" db="EMBL/GenBank/DDBJ databases">
        <title>Phylogenomic resolution of chytrid fungi.</title>
        <authorList>
            <person name="Stajich J.E."/>
            <person name="Amses K."/>
            <person name="Simmons R."/>
            <person name="Seto K."/>
            <person name="Myers J."/>
            <person name="Bonds A."/>
            <person name="Quandt C.A."/>
            <person name="Barry K."/>
            <person name="Liu P."/>
            <person name="Grigoriev I."/>
            <person name="Longcore J.E."/>
            <person name="James T.Y."/>
        </authorList>
    </citation>
    <scope>NUCLEOTIDE SEQUENCE</scope>
    <source>
        <strain evidence="4">JEL0476</strain>
    </source>
</reference>
<dbReference type="CDD" id="cd08544">
    <property type="entry name" value="Reeler"/>
    <property type="match status" value="1"/>
</dbReference>
<evidence type="ECO:0000313" key="4">
    <source>
        <dbReference type="EMBL" id="KAJ3206514.1"/>
    </source>
</evidence>
<dbReference type="AlphaFoldDB" id="A0AAD5XVG9"/>
<feature type="region of interest" description="Disordered" evidence="1">
    <location>
        <begin position="186"/>
        <end position="209"/>
    </location>
</feature>
<sequence>MKTSLITSAILLLTSALPSGAPKCAINKDVIAAGHGTPTDEAAGFNLSLSSDKAEIGKPIIITVTNTGPQTEFGGILMYAQGKDEKKHLGQFTKMDEENFRFQTEVCKDLGFAGDDKSTVTHKNSNKKQLTTTFEWTPLPGDDAEGPFTFHAVIATNPVPWQVIEPIPFTFLTNNEAAAPQTLPAEPQMLPTYNNENNAATSPQQNNAG</sequence>
<gene>
    <name evidence="4" type="ORF">HK099_000508</name>
</gene>
<protein>
    <recommendedName>
        <fullName evidence="3">Reelin domain-containing protein</fullName>
    </recommendedName>
</protein>
<comment type="caution">
    <text evidence="4">The sequence shown here is derived from an EMBL/GenBank/DDBJ whole genome shotgun (WGS) entry which is preliminary data.</text>
</comment>
<keyword evidence="5" id="KW-1185">Reference proteome</keyword>
<dbReference type="InterPro" id="IPR002861">
    <property type="entry name" value="Reeler_dom"/>
</dbReference>